<evidence type="ECO:0000256" key="2">
    <source>
        <dbReference type="ARBA" id="ARBA00022729"/>
    </source>
</evidence>
<dbReference type="Pfam" id="PF13458">
    <property type="entry name" value="Peripla_BP_6"/>
    <property type="match status" value="1"/>
</dbReference>
<dbReference type="InterPro" id="IPR036388">
    <property type="entry name" value="WH-like_DNA-bd_sf"/>
</dbReference>
<dbReference type="InterPro" id="IPR051010">
    <property type="entry name" value="BCAA_transport"/>
</dbReference>
<dbReference type="PANTHER" id="PTHR30483">
    <property type="entry name" value="LEUCINE-SPECIFIC-BINDING PROTEIN"/>
    <property type="match status" value="1"/>
</dbReference>
<comment type="caution">
    <text evidence="5">The sequence shown here is derived from an EMBL/GenBank/DDBJ whole genome shotgun (WGS) entry which is preliminary data.</text>
</comment>
<sequence length="597" mass="64088">MGKRLEAEPAFRARLTVDAAQRVHTGAAAFFAGERSLVGHARRAAEESPGVLRYYWRGADRHLYRVTIEVSGTERGTVTGLEAQRCEPPWGLTQREHEVLTCVAVGMTNPETAARVGCGTRTVGTHVEHVLAKLGAPTRAAAAALAVAEDALLAPFPGPDGFELTAVGRVTRDGADLPVPRAPSAARGGARRPIRLGAIYPLDGPRRFDALAMRRGAAIAVEELNARGGVGGRRVDHLAIEVSGDADGDLLDAVEYLRSHDVDAITLGNVSPRHHLGAITLAAEYRAPLMHSMVAPVITEHVHDNPGVLGQTFQVCATETAYLSGFVRTLDLLTRSGQWRPDNRRLVALLRADGHDAAQAYGLDRLAGAHGWDLAAMMPIPDTRVPWPEVVASVRALDPAAVLVCTYVEDELRRFLQELRGGGSRTLVYTVWTPTIPRFEERMEGLAEGLLWSTVIGTYGDPVSTRFMQRYRHAYGDEPGSGSAAIHYDMIHMLAGAWSAVGRPWDFGAVVRSLREGVHRGAAGPYYFGGRGQRALVYPDDTADASLAHAHLVHQVQDGRSRVIMPAELARDTFRSPGLGAGPARGTGPGLGAVGQP</sequence>
<keyword evidence="2" id="KW-0732">Signal</keyword>
<dbReference type="GO" id="GO:0003677">
    <property type="term" value="F:DNA binding"/>
    <property type="evidence" value="ECO:0007669"/>
    <property type="project" value="InterPro"/>
</dbReference>
<evidence type="ECO:0000259" key="4">
    <source>
        <dbReference type="PROSITE" id="PS50043"/>
    </source>
</evidence>
<evidence type="ECO:0000256" key="3">
    <source>
        <dbReference type="SAM" id="MobiDB-lite"/>
    </source>
</evidence>
<reference evidence="5 6" key="1">
    <citation type="submission" date="2019-05" db="EMBL/GenBank/DDBJ databases">
        <title>Draft genome sequence of Nonomuraea zeae DSM 100528.</title>
        <authorList>
            <person name="Saricaoglu S."/>
            <person name="Isik K."/>
        </authorList>
    </citation>
    <scope>NUCLEOTIDE SEQUENCE [LARGE SCALE GENOMIC DNA]</scope>
    <source>
        <strain evidence="5 6">DSM 100528</strain>
    </source>
</reference>
<dbReference type="Pfam" id="PF00196">
    <property type="entry name" value="GerE"/>
    <property type="match status" value="1"/>
</dbReference>
<feature type="region of interest" description="Disordered" evidence="3">
    <location>
        <begin position="575"/>
        <end position="597"/>
    </location>
</feature>
<dbReference type="PROSITE" id="PS50043">
    <property type="entry name" value="HTH_LUXR_2"/>
    <property type="match status" value="1"/>
</dbReference>
<dbReference type="Gene3D" id="1.10.10.10">
    <property type="entry name" value="Winged helix-like DNA-binding domain superfamily/Winged helix DNA-binding domain"/>
    <property type="match status" value="1"/>
</dbReference>
<organism evidence="5 6">
    <name type="scientific">Nonomuraea zeae</name>
    <dbReference type="NCBI Taxonomy" id="1642303"/>
    <lineage>
        <taxon>Bacteria</taxon>
        <taxon>Bacillati</taxon>
        <taxon>Actinomycetota</taxon>
        <taxon>Actinomycetes</taxon>
        <taxon>Streptosporangiales</taxon>
        <taxon>Streptosporangiaceae</taxon>
        <taxon>Nonomuraea</taxon>
    </lineage>
</organism>
<keyword evidence="6" id="KW-1185">Reference proteome</keyword>
<dbReference type="InterPro" id="IPR028082">
    <property type="entry name" value="Peripla_BP_I"/>
</dbReference>
<dbReference type="Proteomes" id="UP000306628">
    <property type="component" value="Unassembled WGS sequence"/>
</dbReference>
<dbReference type="SUPFAM" id="SSF53822">
    <property type="entry name" value="Periplasmic binding protein-like I"/>
    <property type="match status" value="1"/>
</dbReference>
<dbReference type="EMBL" id="VCKX01000117">
    <property type="protein sequence ID" value="TMR29552.1"/>
    <property type="molecule type" value="Genomic_DNA"/>
</dbReference>
<accession>A0A5S4G9K7</accession>
<evidence type="ECO:0000256" key="1">
    <source>
        <dbReference type="ARBA" id="ARBA00010062"/>
    </source>
</evidence>
<dbReference type="RefSeq" id="WP_138693546.1">
    <property type="nucleotide sequence ID" value="NZ_JBHSAZ010000026.1"/>
</dbReference>
<dbReference type="InterPro" id="IPR000792">
    <property type="entry name" value="Tscrpt_reg_LuxR_C"/>
</dbReference>
<dbReference type="SUPFAM" id="SSF46894">
    <property type="entry name" value="C-terminal effector domain of the bipartite response regulators"/>
    <property type="match status" value="1"/>
</dbReference>
<proteinExistence type="inferred from homology"/>
<feature type="domain" description="HTH luxR-type" evidence="4">
    <location>
        <begin position="85"/>
        <end position="150"/>
    </location>
</feature>
<dbReference type="InterPro" id="IPR028081">
    <property type="entry name" value="Leu-bd"/>
</dbReference>
<name>A0A5S4G9K7_9ACTN</name>
<dbReference type="PANTHER" id="PTHR30483:SF6">
    <property type="entry name" value="PERIPLASMIC BINDING PROTEIN OF ABC TRANSPORTER FOR NATURAL AMINO ACIDS"/>
    <property type="match status" value="1"/>
</dbReference>
<dbReference type="CDD" id="cd06268">
    <property type="entry name" value="PBP1_ABC_transporter_LIVBP-like"/>
    <property type="match status" value="1"/>
</dbReference>
<evidence type="ECO:0000313" key="5">
    <source>
        <dbReference type="EMBL" id="TMR29552.1"/>
    </source>
</evidence>
<feature type="compositionally biased region" description="Gly residues" evidence="3">
    <location>
        <begin position="579"/>
        <end position="597"/>
    </location>
</feature>
<protein>
    <recommendedName>
        <fullName evidence="4">HTH luxR-type domain-containing protein</fullName>
    </recommendedName>
</protein>
<dbReference type="InterPro" id="IPR016032">
    <property type="entry name" value="Sig_transdc_resp-reg_C-effctor"/>
</dbReference>
<gene>
    <name evidence="5" type="ORF">ETD85_32025</name>
</gene>
<dbReference type="Gene3D" id="3.40.50.2300">
    <property type="match status" value="2"/>
</dbReference>
<comment type="similarity">
    <text evidence="1">Belongs to the leucine-binding protein family.</text>
</comment>
<dbReference type="SMART" id="SM00421">
    <property type="entry name" value="HTH_LUXR"/>
    <property type="match status" value="1"/>
</dbReference>
<dbReference type="PRINTS" id="PR00038">
    <property type="entry name" value="HTHLUXR"/>
</dbReference>
<dbReference type="AlphaFoldDB" id="A0A5S4G9K7"/>
<dbReference type="GO" id="GO:0006355">
    <property type="term" value="P:regulation of DNA-templated transcription"/>
    <property type="evidence" value="ECO:0007669"/>
    <property type="project" value="InterPro"/>
</dbReference>
<dbReference type="CDD" id="cd06170">
    <property type="entry name" value="LuxR_C_like"/>
    <property type="match status" value="1"/>
</dbReference>
<evidence type="ECO:0000313" key="6">
    <source>
        <dbReference type="Proteomes" id="UP000306628"/>
    </source>
</evidence>
<dbReference type="OrthoDB" id="7337537at2"/>